<comment type="caution">
    <text evidence="1">The sequence shown here is derived from an EMBL/GenBank/DDBJ whole genome shotgun (WGS) entry which is preliminary data.</text>
</comment>
<reference evidence="1 2" key="1">
    <citation type="submission" date="2023-10" db="EMBL/GenBank/DDBJ databases">
        <title>Development of a sustainable strategy for remediation of hydrocarbon-contaminated territories based on the waste exchange concept.</title>
        <authorList>
            <person name="Krivoruchko A."/>
        </authorList>
    </citation>
    <scope>NUCLEOTIDE SEQUENCE [LARGE SCALE GENOMIC DNA]</scope>
    <source>
        <strain evidence="1 2">IEGM 1323</strain>
    </source>
</reference>
<dbReference type="InterPro" id="IPR023393">
    <property type="entry name" value="START-like_dom_sf"/>
</dbReference>
<dbReference type="Proteomes" id="UP001185755">
    <property type="component" value="Unassembled WGS sequence"/>
</dbReference>
<evidence type="ECO:0000313" key="1">
    <source>
        <dbReference type="EMBL" id="MDV6260486.1"/>
    </source>
</evidence>
<keyword evidence="2" id="KW-1185">Reference proteome</keyword>
<dbReference type="CDD" id="cd07812">
    <property type="entry name" value="SRPBCC"/>
    <property type="match status" value="1"/>
</dbReference>
<name>A0ABU4B8L0_9NOCA</name>
<accession>A0ABU4B8L0</accession>
<proteinExistence type="predicted"/>
<dbReference type="Gene3D" id="3.30.530.20">
    <property type="match status" value="1"/>
</dbReference>
<sequence length="151" mass="16503">MRVINHSAIASTSREAAFAYLDDFRNVPQWMFGITRFEPRSEITSGLGATYDATMQIGPKALKSVVHVTEWVQNERLTLESVEGLSNSSTWSFEDAGDGRTRLVVVFRYSLPGGIAGKLLGAVVEPVVGQAIRHTESTLRGRLEAAGRYSG</sequence>
<dbReference type="RefSeq" id="WP_317563288.1">
    <property type="nucleotide sequence ID" value="NZ_JAWLJX010000001.1"/>
</dbReference>
<dbReference type="Pfam" id="PF10604">
    <property type="entry name" value="Polyketide_cyc2"/>
    <property type="match status" value="1"/>
</dbReference>
<evidence type="ECO:0000313" key="2">
    <source>
        <dbReference type="Proteomes" id="UP001185755"/>
    </source>
</evidence>
<protein>
    <submittedName>
        <fullName evidence="1">SRPBCC family protein</fullName>
    </submittedName>
</protein>
<gene>
    <name evidence="1" type="ORF">R3P96_03950</name>
</gene>
<dbReference type="SUPFAM" id="SSF55961">
    <property type="entry name" value="Bet v1-like"/>
    <property type="match status" value="1"/>
</dbReference>
<organism evidence="1 2">
    <name type="scientific">Rhodococcoides yunnanense</name>
    <dbReference type="NCBI Taxonomy" id="278209"/>
    <lineage>
        <taxon>Bacteria</taxon>
        <taxon>Bacillati</taxon>
        <taxon>Actinomycetota</taxon>
        <taxon>Actinomycetes</taxon>
        <taxon>Mycobacteriales</taxon>
        <taxon>Nocardiaceae</taxon>
        <taxon>Rhodococcoides</taxon>
    </lineage>
</organism>
<dbReference type="EMBL" id="JAWLJX010000001">
    <property type="protein sequence ID" value="MDV6260486.1"/>
    <property type="molecule type" value="Genomic_DNA"/>
</dbReference>
<dbReference type="InterPro" id="IPR019587">
    <property type="entry name" value="Polyketide_cyclase/dehydratase"/>
</dbReference>